<reference evidence="2" key="1">
    <citation type="submission" date="2020-08" db="EMBL/GenBank/DDBJ databases">
        <title>Multicomponent nature underlies the extraordinary mechanical properties of spider dragline silk.</title>
        <authorList>
            <person name="Kono N."/>
            <person name="Nakamura H."/>
            <person name="Mori M."/>
            <person name="Yoshida Y."/>
            <person name="Ohtoshi R."/>
            <person name="Malay A.D."/>
            <person name="Moran D.A.P."/>
            <person name="Tomita M."/>
            <person name="Numata K."/>
            <person name="Arakawa K."/>
        </authorList>
    </citation>
    <scope>NUCLEOTIDE SEQUENCE</scope>
</reference>
<sequence length="97" mass="10243">MLRVCCGGGTSDSVPTHGVHAECGGQRAPQSPAVDAVAPMDRPRSPGGGRSSSNRKRGGISSPMDWTSVRPDSMIGTSRELKVSLADINSRYDIFRV</sequence>
<accession>A0A8X6WUJ7</accession>
<feature type="compositionally biased region" description="Gly residues" evidence="1">
    <location>
        <begin position="1"/>
        <end position="10"/>
    </location>
</feature>
<evidence type="ECO:0000313" key="2">
    <source>
        <dbReference type="EMBL" id="GFY40266.1"/>
    </source>
</evidence>
<dbReference type="Proteomes" id="UP000886998">
    <property type="component" value="Unassembled WGS sequence"/>
</dbReference>
<organism evidence="2 3">
    <name type="scientific">Trichonephila inaurata madagascariensis</name>
    <dbReference type="NCBI Taxonomy" id="2747483"/>
    <lineage>
        <taxon>Eukaryota</taxon>
        <taxon>Metazoa</taxon>
        <taxon>Ecdysozoa</taxon>
        <taxon>Arthropoda</taxon>
        <taxon>Chelicerata</taxon>
        <taxon>Arachnida</taxon>
        <taxon>Araneae</taxon>
        <taxon>Araneomorphae</taxon>
        <taxon>Entelegynae</taxon>
        <taxon>Araneoidea</taxon>
        <taxon>Nephilidae</taxon>
        <taxon>Trichonephila</taxon>
        <taxon>Trichonephila inaurata</taxon>
    </lineage>
</organism>
<dbReference type="EMBL" id="BMAV01001793">
    <property type="protein sequence ID" value="GFY40266.1"/>
    <property type="molecule type" value="Genomic_DNA"/>
</dbReference>
<feature type="region of interest" description="Disordered" evidence="1">
    <location>
        <begin position="1"/>
        <end position="77"/>
    </location>
</feature>
<protein>
    <submittedName>
        <fullName evidence="2">Uncharacterized protein</fullName>
    </submittedName>
</protein>
<evidence type="ECO:0000313" key="3">
    <source>
        <dbReference type="Proteomes" id="UP000886998"/>
    </source>
</evidence>
<evidence type="ECO:0000256" key="1">
    <source>
        <dbReference type="SAM" id="MobiDB-lite"/>
    </source>
</evidence>
<dbReference type="OrthoDB" id="6627073at2759"/>
<gene>
    <name evidence="2" type="ORF">TNIN_406481</name>
</gene>
<keyword evidence="3" id="KW-1185">Reference proteome</keyword>
<dbReference type="AlphaFoldDB" id="A0A8X6WUJ7"/>
<comment type="caution">
    <text evidence="2">The sequence shown here is derived from an EMBL/GenBank/DDBJ whole genome shotgun (WGS) entry which is preliminary data.</text>
</comment>
<proteinExistence type="predicted"/>
<name>A0A8X6WUJ7_9ARAC</name>